<evidence type="ECO:0000313" key="1">
    <source>
        <dbReference type="EMBL" id="ELP30155.1"/>
    </source>
</evidence>
<evidence type="ECO:0000313" key="2">
    <source>
        <dbReference type="Proteomes" id="UP000010959"/>
    </source>
</evidence>
<comment type="caution">
    <text evidence="1">The sequence shown here is derived from an EMBL/GenBank/DDBJ whole genome shotgun (WGS) entry which is preliminary data.</text>
</comment>
<dbReference type="Proteomes" id="UP000010959">
    <property type="component" value="Unassembled WGS sequence"/>
</dbReference>
<name>L7C8K6_RHOBT</name>
<gene>
    <name evidence="1" type="ORF">RBSWK_05913</name>
</gene>
<dbReference type="EMBL" id="AMWG01000165">
    <property type="protein sequence ID" value="ELP30155.1"/>
    <property type="molecule type" value="Genomic_DNA"/>
</dbReference>
<proteinExistence type="predicted"/>
<dbReference type="AlphaFoldDB" id="L7C8K6"/>
<sequence>MVNSHLAKCPRDRVKRQALAQDDSVQELEATTFEIRQQSKVAGHHVAENNG</sequence>
<organism evidence="1 2">
    <name type="scientific">Rhodopirellula baltica SWK14</name>
    <dbReference type="NCBI Taxonomy" id="993516"/>
    <lineage>
        <taxon>Bacteria</taxon>
        <taxon>Pseudomonadati</taxon>
        <taxon>Planctomycetota</taxon>
        <taxon>Planctomycetia</taxon>
        <taxon>Pirellulales</taxon>
        <taxon>Pirellulaceae</taxon>
        <taxon>Rhodopirellula</taxon>
    </lineage>
</organism>
<reference evidence="1 2" key="1">
    <citation type="journal article" date="2013" name="Mar. Genomics">
        <title>Expression of sulfatases in Rhodopirellula baltica and the diversity of sulfatases in the genus Rhodopirellula.</title>
        <authorList>
            <person name="Wegner C.E."/>
            <person name="Richter-Heitmann T."/>
            <person name="Klindworth A."/>
            <person name="Klockow C."/>
            <person name="Richter M."/>
            <person name="Achstetter T."/>
            <person name="Glockner F.O."/>
            <person name="Harder J."/>
        </authorList>
    </citation>
    <scope>NUCLEOTIDE SEQUENCE [LARGE SCALE GENOMIC DNA]</scope>
    <source>
        <strain evidence="1 2">SWK14</strain>
    </source>
</reference>
<accession>L7C8K6</accession>
<protein>
    <submittedName>
        <fullName evidence="1">Uncharacterized protein</fullName>
    </submittedName>
</protein>
<dbReference type="PATRIC" id="fig|993516.3.peg.6337"/>